<evidence type="ECO:0000313" key="2">
    <source>
        <dbReference type="Proteomes" id="UP000886868"/>
    </source>
</evidence>
<protein>
    <submittedName>
        <fullName evidence="1">HNH endonuclease motif protein</fullName>
    </submittedName>
</protein>
<dbReference type="Proteomes" id="UP000886868">
    <property type="component" value="Segment"/>
</dbReference>
<organism evidence="1 2">
    <name type="scientific">Klebsiella phage SRD2021</name>
    <dbReference type="NCBI Taxonomy" id="2851026"/>
    <lineage>
        <taxon>Viruses</taxon>
        <taxon>Duplodnaviria</taxon>
        <taxon>Heunggongvirae</taxon>
        <taxon>Uroviricota</taxon>
        <taxon>Caudoviricetes</taxon>
        <taxon>Autographivirales</taxon>
        <taxon>Autoscriptoviridae</taxon>
        <taxon>Slopekvirinae</taxon>
        <taxon>Drulisvirus</taxon>
        <taxon>Drulisvirus SRD2021</taxon>
    </lineage>
</organism>
<dbReference type="InterPro" id="IPR036955">
    <property type="entry name" value="AP2/ERF_dom_sf"/>
</dbReference>
<dbReference type="SUPFAM" id="SSF54171">
    <property type="entry name" value="DNA-binding domain"/>
    <property type="match status" value="1"/>
</dbReference>
<keyword evidence="1" id="KW-0255">Endonuclease</keyword>
<sequence length="51" mass="5963">MSYRKSNGKWRAYIQTDGVQYHLGFYATAEEAHLARQAVISQHHKHFSNEV</sequence>
<dbReference type="Gene3D" id="3.30.730.10">
    <property type="entry name" value="AP2/ERF domain"/>
    <property type="match status" value="1"/>
</dbReference>
<evidence type="ECO:0000313" key="1">
    <source>
        <dbReference type="EMBL" id="QWY13514.1"/>
    </source>
</evidence>
<accession>A0ABX8K1M8</accession>
<dbReference type="EMBL" id="MZ208805">
    <property type="protein sequence ID" value="QWY13514.1"/>
    <property type="molecule type" value="Genomic_DNA"/>
</dbReference>
<reference evidence="1 2" key="1">
    <citation type="submission" date="2021-05" db="EMBL/GenBank/DDBJ databases">
        <title>Bacteriophage ZX1 recognizing capsular polysaccharide shows therapeutic potential in serotype K47 Klebsiella pneumoniae infections.</title>
        <authorList>
            <person name="Shu R."/>
            <person name="Hao G."/>
            <person name="Wang H."/>
        </authorList>
    </citation>
    <scope>NUCLEOTIDE SEQUENCE [LARGE SCALE GENOMIC DNA]</scope>
</reference>
<name>A0ABX8K1M8_9CAUD</name>
<keyword evidence="2" id="KW-1185">Reference proteome</keyword>
<keyword evidence="1" id="KW-0540">Nuclease</keyword>
<keyword evidence="1" id="KW-0378">Hydrolase</keyword>
<dbReference type="GO" id="GO:0004519">
    <property type="term" value="F:endonuclease activity"/>
    <property type="evidence" value="ECO:0007669"/>
    <property type="project" value="UniProtKB-KW"/>
</dbReference>
<dbReference type="InterPro" id="IPR016177">
    <property type="entry name" value="DNA-bd_dom_sf"/>
</dbReference>
<proteinExistence type="predicted"/>